<keyword evidence="2" id="KW-1185">Reference proteome</keyword>
<organism evidence="1 2">
    <name type="scientific">Weissella coleopterorum</name>
    <dbReference type="NCBI Taxonomy" id="2714949"/>
    <lineage>
        <taxon>Bacteria</taxon>
        <taxon>Bacillati</taxon>
        <taxon>Bacillota</taxon>
        <taxon>Bacilli</taxon>
        <taxon>Lactobacillales</taxon>
        <taxon>Lactobacillaceae</taxon>
        <taxon>Weissella</taxon>
    </lineage>
</organism>
<proteinExistence type="predicted"/>
<gene>
    <name evidence="1" type="ORF">G7084_00075</name>
</gene>
<name>A0A6G8AXX2_9LACO</name>
<protein>
    <submittedName>
        <fullName evidence="1">HK97 gp10 family phage protein</fullName>
    </submittedName>
</protein>
<dbReference type="InterPro" id="IPR010064">
    <property type="entry name" value="HK97-gp10_tail"/>
</dbReference>
<evidence type="ECO:0000313" key="2">
    <source>
        <dbReference type="Proteomes" id="UP000500741"/>
    </source>
</evidence>
<dbReference type="Proteomes" id="UP000500741">
    <property type="component" value="Chromosome"/>
</dbReference>
<dbReference type="EMBL" id="CP049888">
    <property type="protein sequence ID" value="QIL49857.1"/>
    <property type="molecule type" value="Genomic_DNA"/>
</dbReference>
<evidence type="ECO:0000313" key="1">
    <source>
        <dbReference type="EMBL" id="QIL49857.1"/>
    </source>
</evidence>
<dbReference type="RefSeq" id="WP_166008905.1">
    <property type="nucleotide sequence ID" value="NZ_CP049888.1"/>
</dbReference>
<accession>A0A6G8AXX2</accession>
<sequence length="157" mass="17875">MDSLEDILNSFVQEVEDNTINLPIEDKAKITKAGAEVFKAELETVTRDKHYRERKTGKKPHLADSILIDNKNIDSIKDGSSVVGWDYSESRVGHIIENGTKRPMYTKLGHKYKHGGETHVHADHFVRDLRESSDVRAKMLEAEAQEYGKILRKRSGD</sequence>
<reference evidence="1 2" key="1">
    <citation type="submission" date="2020-03" db="EMBL/GenBank/DDBJ databases">
        <title>Weissella sp. nov., isolated from Cybister lewisianus.</title>
        <authorList>
            <person name="Hyun D.-W."/>
            <person name="Bae J.-W."/>
        </authorList>
    </citation>
    <scope>NUCLEOTIDE SEQUENCE [LARGE SCALE GENOMIC DNA]</scope>
    <source>
        <strain evidence="1 2">HDW19</strain>
    </source>
</reference>
<dbReference type="Pfam" id="PF04883">
    <property type="entry name" value="HK97-gp10_like"/>
    <property type="match status" value="1"/>
</dbReference>
<dbReference type="KEGG" id="wco:G7084_00075"/>
<dbReference type="AlphaFoldDB" id="A0A6G8AXX2"/>